<evidence type="ECO:0000313" key="2">
    <source>
        <dbReference type="EMBL" id="KHG19092.1"/>
    </source>
</evidence>
<reference evidence="1" key="1">
    <citation type="submission" date="2014-09" db="EMBL/GenBank/DDBJ databases">
        <title>G. arboreum L. cv. AKA8401 A2 genome assembly version 1.0.</title>
        <authorList>
            <person name="Mudge J."/>
            <person name="Ramaraj T."/>
            <person name="Lindquist I.E."/>
            <person name="Bharti A.K."/>
            <person name="Sundararajan A."/>
            <person name="Cameron C.T."/>
            <person name="Woodward J.E."/>
            <person name="May G.D."/>
            <person name="Brubaker C."/>
            <person name="Broadhvest J."/>
            <person name="Wilkins T.A."/>
        </authorList>
    </citation>
    <scope>NUCLEOTIDE SEQUENCE</scope>
</reference>
<dbReference type="AlphaFoldDB" id="A0A0B0NFD6"/>
<protein>
    <submittedName>
        <fullName evidence="1">Uncharacterized protein</fullName>
    </submittedName>
</protein>
<reference evidence="3" key="2">
    <citation type="submission" date="2014-09" db="EMBL/GenBank/DDBJ databases">
        <authorList>
            <person name="Mudge J."/>
            <person name="Ramaraj T."/>
            <person name="Lindquist I.E."/>
            <person name="Bharti A.K."/>
            <person name="Sundararajan A."/>
            <person name="Cameron C.T."/>
            <person name="Woodward J.E."/>
            <person name="May G.D."/>
            <person name="Brubaker C."/>
            <person name="Broadhvest J."/>
            <person name="Wilkins T.A."/>
        </authorList>
    </citation>
    <scope>NUCLEOTIDE SEQUENCE</scope>
    <source>
        <strain evidence="3">cv. AKA8401</strain>
    </source>
</reference>
<organism evidence="1 3">
    <name type="scientific">Gossypium arboreum</name>
    <name type="common">Tree cotton</name>
    <name type="synonym">Gossypium nanking</name>
    <dbReference type="NCBI Taxonomy" id="29729"/>
    <lineage>
        <taxon>Eukaryota</taxon>
        <taxon>Viridiplantae</taxon>
        <taxon>Streptophyta</taxon>
        <taxon>Embryophyta</taxon>
        <taxon>Tracheophyta</taxon>
        <taxon>Spermatophyta</taxon>
        <taxon>Magnoliopsida</taxon>
        <taxon>eudicotyledons</taxon>
        <taxon>Gunneridae</taxon>
        <taxon>Pentapetalae</taxon>
        <taxon>rosids</taxon>
        <taxon>malvids</taxon>
        <taxon>Malvales</taxon>
        <taxon>Malvaceae</taxon>
        <taxon>Malvoideae</taxon>
        <taxon>Gossypium</taxon>
    </lineage>
</organism>
<dbReference type="EMBL" id="KN412160">
    <property type="protein sequence ID" value="KHG19092.1"/>
    <property type="molecule type" value="Genomic_DNA"/>
</dbReference>
<dbReference type="EMBL" id="KN395686">
    <property type="protein sequence ID" value="KHG11362.1"/>
    <property type="molecule type" value="Genomic_DNA"/>
</dbReference>
<keyword evidence="3" id="KW-1185">Reference proteome</keyword>
<evidence type="ECO:0000313" key="1">
    <source>
        <dbReference type="EMBL" id="KHG11362.1"/>
    </source>
</evidence>
<accession>A0A0B0NFD6</accession>
<proteinExistence type="predicted"/>
<gene>
    <name evidence="1" type="ORF">F383_14315</name>
    <name evidence="2" type="ORF">F383_24424</name>
</gene>
<evidence type="ECO:0000313" key="3">
    <source>
        <dbReference type="Proteomes" id="UP000032142"/>
    </source>
</evidence>
<sequence length="16" mass="2180">MYRLDYILRYWILVYV</sequence>
<dbReference type="Proteomes" id="UP000032142">
    <property type="component" value="Unassembled WGS sequence"/>
</dbReference>
<name>A0A0B0NFD6_GOSAR</name>